<keyword evidence="6" id="KW-0092">Biotin</keyword>
<dbReference type="NCBIfam" id="NF006367">
    <property type="entry name" value="PRK08591.1"/>
    <property type="match status" value="1"/>
</dbReference>
<dbReference type="InterPro" id="IPR016185">
    <property type="entry name" value="PreATP-grasp_dom_sf"/>
</dbReference>
<evidence type="ECO:0000313" key="13">
    <source>
        <dbReference type="Proteomes" id="UP000092565"/>
    </source>
</evidence>
<keyword evidence="4 7" id="KW-0067">ATP-binding</keyword>
<dbReference type="InterPro" id="IPR011054">
    <property type="entry name" value="Rudment_hybrid_motif"/>
</dbReference>
<reference evidence="11 13" key="1">
    <citation type="submission" date="2016-04" db="EMBL/GenBank/DDBJ databases">
        <authorList>
            <person name="Evans L.H."/>
            <person name="Alamgir A."/>
            <person name="Owens N."/>
            <person name="Weber N.D."/>
            <person name="Virtaneva K."/>
            <person name="Barbian K."/>
            <person name="Babar A."/>
            <person name="Rosenke K."/>
        </authorList>
    </citation>
    <scope>NUCLEOTIDE SEQUENCE [LARGE SCALE GENOMIC DNA]</scope>
    <source>
        <strain evidence="11 13">JL2886</strain>
    </source>
</reference>
<name>A0A1B0ZUM0_9RHOB</name>
<keyword evidence="13" id="KW-1185">Reference proteome</keyword>
<feature type="domain" description="ATP-grasp" evidence="9">
    <location>
        <begin position="122"/>
        <end position="319"/>
    </location>
</feature>
<dbReference type="InterPro" id="IPR005479">
    <property type="entry name" value="CPAse_ATP-bd"/>
</dbReference>
<dbReference type="AlphaFoldDB" id="A0A1B0ZUM0"/>
<gene>
    <name evidence="11" type="primary">atuF</name>
    <name evidence="11" type="ORF">JL2886_02902</name>
    <name evidence="12" type="ORF">PXK24_06080</name>
</gene>
<dbReference type="FunFam" id="3.30.1490.20:FF:000003">
    <property type="entry name" value="acetyl-CoA carboxylase isoform X1"/>
    <property type="match status" value="1"/>
</dbReference>
<dbReference type="Proteomes" id="UP000092565">
    <property type="component" value="Chromosome"/>
</dbReference>
<evidence type="ECO:0000256" key="5">
    <source>
        <dbReference type="ARBA" id="ARBA00022946"/>
    </source>
</evidence>
<sequence length="656" mass="67765">MTQITSLLVANRGEIALRIMKTARAMGITCIAVHTEADAGSPHVAFADRAICIGAGPVGDSYLAAEKLIAAAREAGADAVHPGYGFLSESAEFASACTGVGLIFIGPGAEAIALMGNKAAAKRRMIAAGVPCVPGYEGEDQSADVLAAEADRIGYPVMIKAAAGGGGRGMRLVEAPAEFAGALGLAQSEALSAFGSDEVILEKAVIRPRHVEIQVFADRDGNTIHLGERDCSVQRRHQKVVEEAPSPALDADLRARMGAAAVEAARAIGYVGAGTVEFLLDDSGAFYFLEMNTRLQVEHPVTEMVTGLDLVALQIRVAGGQPLGIVQEDVTLSGHAIEVRLYAEDPAQDFLPQAGRIALWQAPTGVGIRIDAGIVSGQEVSPYYDPMLAKVIAHGATRAEALERLIGALKDLALFGPASNRDFLLRVLSHPEFAAGKATTGFIADHLPEDLTTLLGSAEIALAAALIYRADQAAAARASGVAPELLGWSAQGALQSRMKIAAGEAVHDLRLSETGGVLTVAGGEWSHQVTGLDSALRVDGTRADLRHTHMEGDRLFLATGARIFEVTRIRAGASAAAGEADGQITAPMHGALLEVCVAAGDSVTPGSRLAVLEAMKMQHEILAAAAGVVAEVPVAAGTQVKAGDLLVSIDVEGGAA</sequence>
<dbReference type="SMART" id="SM00878">
    <property type="entry name" value="Biotin_carb_C"/>
    <property type="match status" value="1"/>
</dbReference>
<dbReference type="PROSITE" id="PS50975">
    <property type="entry name" value="ATP_GRASP"/>
    <property type="match status" value="1"/>
</dbReference>
<dbReference type="InterPro" id="IPR000089">
    <property type="entry name" value="Biotin_lipoyl"/>
</dbReference>
<dbReference type="RefSeq" id="WP_065273709.1">
    <property type="nucleotide sequence ID" value="NZ_CP015124.1"/>
</dbReference>
<dbReference type="Pfam" id="PF00289">
    <property type="entry name" value="Biotin_carb_N"/>
    <property type="match status" value="1"/>
</dbReference>
<dbReference type="Gene3D" id="2.40.50.100">
    <property type="match status" value="1"/>
</dbReference>
<dbReference type="SUPFAM" id="SSF56059">
    <property type="entry name" value="Glutathione synthetase ATP-binding domain-like"/>
    <property type="match status" value="1"/>
</dbReference>
<dbReference type="PROSITE" id="PS50979">
    <property type="entry name" value="BC"/>
    <property type="match status" value="1"/>
</dbReference>
<dbReference type="InterPro" id="IPR005482">
    <property type="entry name" value="Biotin_COase_C"/>
</dbReference>
<proteinExistence type="predicted"/>
<dbReference type="InterPro" id="IPR005481">
    <property type="entry name" value="BC-like_N"/>
</dbReference>
<dbReference type="InterPro" id="IPR011053">
    <property type="entry name" value="Single_hybrid_motif"/>
</dbReference>
<evidence type="ECO:0000256" key="6">
    <source>
        <dbReference type="ARBA" id="ARBA00023267"/>
    </source>
</evidence>
<dbReference type="OrthoDB" id="9763189at2"/>
<keyword evidence="5" id="KW-0809">Transit peptide</keyword>
<keyword evidence="3 7" id="KW-0547">Nucleotide-binding</keyword>
<organism evidence="11 13">
    <name type="scientific">Phaeobacter gallaeciensis</name>
    <dbReference type="NCBI Taxonomy" id="60890"/>
    <lineage>
        <taxon>Bacteria</taxon>
        <taxon>Pseudomonadati</taxon>
        <taxon>Pseudomonadota</taxon>
        <taxon>Alphaproteobacteria</taxon>
        <taxon>Rhodobacterales</taxon>
        <taxon>Roseobacteraceae</taxon>
        <taxon>Phaeobacter</taxon>
    </lineage>
</organism>
<evidence type="ECO:0000256" key="3">
    <source>
        <dbReference type="ARBA" id="ARBA00022741"/>
    </source>
</evidence>
<reference evidence="12 14" key="2">
    <citation type="submission" date="2023-02" db="EMBL/GenBank/DDBJ databases">
        <title>Population genomics of bacteria associated with diatom.</title>
        <authorList>
            <person name="Xie J."/>
            <person name="Wang H."/>
        </authorList>
    </citation>
    <scope>NUCLEOTIDE SEQUENCE [LARGE SCALE GENOMIC DNA]</scope>
    <source>
        <strain evidence="12 14">PT47_8</strain>
    </source>
</reference>
<feature type="domain" description="Biotin carboxylation" evidence="10">
    <location>
        <begin position="3"/>
        <end position="448"/>
    </location>
</feature>
<evidence type="ECO:0000259" key="8">
    <source>
        <dbReference type="PROSITE" id="PS50968"/>
    </source>
</evidence>
<dbReference type="PATRIC" id="fig|60890.4.peg.2826"/>
<dbReference type="FunFam" id="2.40.50.100:FF:000003">
    <property type="entry name" value="Acetyl-CoA carboxylase biotin carboxyl carrier protein"/>
    <property type="match status" value="1"/>
</dbReference>
<dbReference type="InterPro" id="IPR011764">
    <property type="entry name" value="Biotin_carboxylation_dom"/>
</dbReference>
<dbReference type="SUPFAM" id="SSF52440">
    <property type="entry name" value="PreATP-grasp domain"/>
    <property type="match status" value="1"/>
</dbReference>
<dbReference type="Pfam" id="PF02786">
    <property type="entry name" value="CPSase_L_D2"/>
    <property type="match status" value="1"/>
</dbReference>
<evidence type="ECO:0000313" key="12">
    <source>
        <dbReference type="EMBL" id="MDE4165252.1"/>
    </source>
</evidence>
<dbReference type="EMBL" id="CP015124">
    <property type="protein sequence ID" value="ANP37788.1"/>
    <property type="molecule type" value="Genomic_DNA"/>
</dbReference>
<keyword evidence="2 12" id="KW-0436">Ligase</keyword>
<dbReference type="InterPro" id="IPR011761">
    <property type="entry name" value="ATP-grasp"/>
</dbReference>
<dbReference type="PROSITE" id="PS00866">
    <property type="entry name" value="CPSASE_1"/>
    <property type="match status" value="1"/>
</dbReference>
<dbReference type="Pfam" id="PF00364">
    <property type="entry name" value="Biotin_lipoyl"/>
    <property type="match status" value="1"/>
</dbReference>
<dbReference type="FunFam" id="3.40.50.20:FF:000010">
    <property type="entry name" value="Propionyl-CoA carboxylase subunit alpha"/>
    <property type="match status" value="1"/>
</dbReference>
<dbReference type="GO" id="GO:0046872">
    <property type="term" value="F:metal ion binding"/>
    <property type="evidence" value="ECO:0007669"/>
    <property type="project" value="InterPro"/>
</dbReference>
<comment type="cofactor">
    <cofactor evidence="1">
        <name>biotin</name>
        <dbReference type="ChEBI" id="CHEBI:57586"/>
    </cofactor>
</comment>
<dbReference type="GO" id="GO:0005524">
    <property type="term" value="F:ATP binding"/>
    <property type="evidence" value="ECO:0007669"/>
    <property type="project" value="UniProtKB-UniRule"/>
</dbReference>
<evidence type="ECO:0000256" key="7">
    <source>
        <dbReference type="PROSITE-ProRule" id="PRU00409"/>
    </source>
</evidence>
<dbReference type="PROSITE" id="PS00867">
    <property type="entry name" value="CPSASE_2"/>
    <property type="match status" value="1"/>
</dbReference>
<dbReference type="SUPFAM" id="SSF51230">
    <property type="entry name" value="Single hybrid motif"/>
    <property type="match status" value="1"/>
</dbReference>
<evidence type="ECO:0000313" key="14">
    <source>
        <dbReference type="Proteomes" id="UP001218364"/>
    </source>
</evidence>
<dbReference type="PANTHER" id="PTHR18866">
    <property type="entry name" value="CARBOXYLASE:PYRUVATE/ACETYL-COA/PROPIONYL-COA CARBOXYLASE"/>
    <property type="match status" value="1"/>
</dbReference>
<dbReference type="PROSITE" id="PS50968">
    <property type="entry name" value="BIOTINYL_LIPOYL"/>
    <property type="match status" value="1"/>
</dbReference>
<accession>A0A1B0ZUM0</accession>
<dbReference type="EMBL" id="JARCJK010000002">
    <property type="protein sequence ID" value="MDE4165252.1"/>
    <property type="molecule type" value="Genomic_DNA"/>
</dbReference>
<evidence type="ECO:0000256" key="2">
    <source>
        <dbReference type="ARBA" id="ARBA00022598"/>
    </source>
</evidence>
<dbReference type="SUPFAM" id="SSF51246">
    <property type="entry name" value="Rudiment single hybrid motif"/>
    <property type="match status" value="1"/>
</dbReference>
<protein>
    <submittedName>
        <fullName evidence="11">3-methylcrotonyl-CoA carboxylase</fullName>
    </submittedName>
    <submittedName>
        <fullName evidence="12">Acetyl-CoA carboxylase biotin carboxylase subunit</fullName>
        <ecNumber evidence="12">6.4.1.2</ecNumber>
    </submittedName>
</protein>
<evidence type="ECO:0000259" key="10">
    <source>
        <dbReference type="PROSITE" id="PS50979"/>
    </source>
</evidence>
<dbReference type="GO" id="GO:0003989">
    <property type="term" value="F:acetyl-CoA carboxylase activity"/>
    <property type="evidence" value="ECO:0007669"/>
    <property type="project" value="UniProtKB-EC"/>
</dbReference>
<evidence type="ECO:0000313" key="11">
    <source>
        <dbReference type="EMBL" id="ANP37788.1"/>
    </source>
</evidence>
<dbReference type="Pfam" id="PF02785">
    <property type="entry name" value="Biotin_carb_C"/>
    <property type="match status" value="1"/>
</dbReference>
<dbReference type="FunFam" id="3.30.470.20:FF:000028">
    <property type="entry name" value="Methylcrotonoyl-CoA carboxylase subunit alpha, mitochondrial"/>
    <property type="match status" value="1"/>
</dbReference>
<evidence type="ECO:0000256" key="4">
    <source>
        <dbReference type="ARBA" id="ARBA00022840"/>
    </source>
</evidence>
<feature type="domain" description="Lipoyl-binding" evidence="8">
    <location>
        <begin position="574"/>
        <end position="650"/>
    </location>
</feature>
<evidence type="ECO:0000256" key="1">
    <source>
        <dbReference type="ARBA" id="ARBA00001953"/>
    </source>
</evidence>
<dbReference type="CDD" id="cd06850">
    <property type="entry name" value="biotinyl_domain"/>
    <property type="match status" value="1"/>
</dbReference>
<dbReference type="InterPro" id="IPR050856">
    <property type="entry name" value="Biotin_carboxylase_complex"/>
</dbReference>
<dbReference type="PANTHER" id="PTHR18866:SF33">
    <property type="entry name" value="METHYLCROTONOYL-COA CARBOXYLASE SUBUNIT ALPHA, MITOCHONDRIAL-RELATED"/>
    <property type="match status" value="1"/>
</dbReference>
<evidence type="ECO:0000259" key="9">
    <source>
        <dbReference type="PROSITE" id="PS50975"/>
    </source>
</evidence>
<dbReference type="Gene3D" id="3.30.470.20">
    <property type="entry name" value="ATP-grasp fold, B domain"/>
    <property type="match status" value="1"/>
</dbReference>
<dbReference type="Proteomes" id="UP001218364">
    <property type="component" value="Unassembled WGS sequence"/>
</dbReference>
<dbReference type="EC" id="6.4.1.2" evidence="12"/>